<dbReference type="SUPFAM" id="SSF47090">
    <property type="entry name" value="PGBD-like"/>
    <property type="match status" value="1"/>
</dbReference>
<dbReference type="InterPro" id="IPR002477">
    <property type="entry name" value="Peptidoglycan-bd-like"/>
</dbReference>
<keyword evidence="3" id="KW-1185">Reference proteome</keyword>
<gene>
    <name evidence="2" type="ORF">SAMN05216386_2148</name>
</gene>
<protein>
    <submittedName>
        <fullName evidence="2">Putative peptidoglycan binding domain-containing protein</fullName>
    </submittedName>
</protein>
<dbReference type="RefSeq" id="WP_074797238.1">
    <property type="nucleotide sequence ID" value="NZ_FOVJ01000004.1"/>
</dbReference>
<feature type="domain" description="Peptidoglycan binding-like" evidence="1">
    <location>
        <begin position="33"/>
        <end position="75"/>
    </location>
</feature>
<sequence>MALISKLFTTPTADPKLEACLISDAAHLTPGARGEHVKKIQTALNELSRGPGRENFNLEVDGLYGPKTAAAVKAYKNNPSRRILQPWQTSADDIVGKRTIQSLDTEMDVLENESPAQDRFVSTTLAGAPHDHSKCPIGAFRQGAGGTVSFLVNHFGTPVNPRGGGRKINLGGEGETKYLGFEDFLPNFFPGPFRPLTSSLPHRCASDICLRDAPISKDGSVEKGKNEILRIAQPACRLTFCGDVARFRNTLLSLGTVVEHIVMADPRFPGTNSEAIVIRIR</sequence>
<dbReference type="EMBL" id="FOVJ01000004">
    <property type="protein sequence ID" value="SFN90627.1"/>
    <property type="molecule type" value="Genomic_DNA"/>
</dbReference>
<accession>A0A1I5CUL3</accession>
<reference evidence="3" key="1">
    <citation type="submission" date="2016-10" db="EMBL/GenBank/DDBJ databases">
        <authorList>
            <person name="Varghese N."/>
        </authorList>
    </citation>
    <scope>NUCLEOTIDE SEQUENCE [LARGE SCALE GENOMIC DNA]</scope>
    <source>
        <strain evidence="3">Nsp8</strain>
    </source>
</reference>
<proteinExistence type="predicted"/>
<dbReference type="Pfam" id="PF01471">
    <property type="entry name" value="PG_binding_1"/>
    <property type="match status" value="1"/>
</dbReference>
<evidence type="ECO:0000313" key="3">
    <source>
        <dbReference type="Proteomes" id="UP000183107"/>
    </source>
</evidence>
<organism evidence="2 3">
    <name type="scientific">Nitrosospira briensis</name>
    <dbReference type="NCBI Taxonomy" id="35799"/>
    <lineage>
        <taxon>Bacteria</taxon>
        <taxon>Pseudomonadati</taxon>
        <taxon>Pseudomonadota</taxon>
        <taxon>Betaproteobacteria</taxon>
        <taxon>Nitrosomonadales</taxon>
        <taxon>Nitrosomonadaceae</taxon>
        <taxon>Nitrosospira</taxon>
    </lineage>
</organism>
<dbReference type="AlphaFoldDB" id="A0A1I5CUL3"/>
<evidence type="ECO:0000259" key="1">
    <source>
        <dbReference type="Pfam" id="PF01471"/>
    </source>
</evidence>
<dbReference type="InterPro" id="IPR036365">
    <property type="entry name" value="PGBD-like_sf"/>
</dbReference>
<dbReference type="InterPro" id="IPR036366">
    <property type="entry name" value="PGBDSf"/>
</dbReference>
<evidence type="ECO:0000313" key="2">
    <source>
        <dbReference type="EMBL" id="SFN90627.1"/>
    </source>
</evidence>
<dbReference type="OrthoDB" id="9157631at2"/>
<dbReference type="Gene3D" id="1.10.101.10">
    <property type="entry name" value="PGBD-like superfamily/PGBD"/>
    <property type="match status" value="1"/>
</dbReference>
<name>A0A1I5CUL3_9PROT</name>
<dbReference type="Proteomes" id="UP000183107">
    <property type="component" value="Unassembled WGS sequence"/>
</dbReference>